<dbReference type="RefSeq" id="WP_147852545.1">
    <property type="nucleotide sequence ID" value="NZ_VDUZ01000089.1"/>
</dbReference>
<dbReference type="GO" id="GO:0043565">
    <property type="term" value="F:sequence-specific DNA binding"/>
    <property type="evidence" value="ECO:0007669"/>
    <property type="project" value="InterPro"/>
</dbReference>
<dbReference type="SUPFAM" id="SSF46785">
    <property type="entry name" value="Winged helix' DNA-binding domain"/>
    <property type="match status" value="1"/>
</dbReference>
<dbReference type="InterPro" id="IPR011008">
    <property type="entry name" value="Dimeric_a/b-barrel"/>
</dbReference>
<evidence type="ECO:0000256" key="3">
    <source>
        <dbReference type="ARBA" id="ARBA00023163"/>
    </source>
</evidence>
<proteinExistence type="predicted"/>
<evidence type="ECO:0000313" key="5">
    <source>
        <dbReference type="EMBL" id="TXL69308.1"/>
    </source>
</evidence>
<dbReference type="PROSITE" id="PS00519">
    <property type="entry name" value="HTH_ASNC_1"/>
    <property type="match status" value="1"/>
</dbReference>
<dbReference type="EMBL" id="VDUZ01000089">
    <property type="protein sequence ID" value="TXL69308.1"/>
    <property type="molecule type" value="Genomic_DNA"/>
</dbReference>
<dbReference type="SMART" id="SM00344">
    <property type="entry name" value="HTH_ASNC"/>
    <property type="match status" value="1"/>
</dbReference>
<keyword evidence="2" id="KW-0238">DNA-binding</keyword>
<comment type="caution">
    <text evidence="5">The sequence shown here is derived from an EMBL/GenBank/DDBJ whole genome shotgun (WGS) entry which is preliminary data.</text>
</comment>
<keyword evidence="1" id="KW-0805">Transcription regulation</keyword>
<evidence type="ECO:0000256" key="2">
    <source>
        <dbReference type="ARBA" id="ARBA00023125"/>
    </source>
</evidence>
<keyword evidence="6" id="KW-1185">Reference proteome</keyword>
<dbReference type="Pfam" id="PF01037">
    <property type="entry name" value="AsnC_trans_reg"/>
    <property type="match status" value="1"/>
</dbReference>
<accession>A0A5C8P6C4</accession>
<sequence length="152" mass="16721">MTDVTGRTRVQADSTDRQLLALLRENARAPTAELARRLGLSRSTVQSRIERLERSGHIVGYTVRVADEHERGQLKAFVMVTLQPKQSASIEVALRRMPEVRALHSVSGPFDLIVSVTAASVEEMNATIDRIGALAGVERTTSAMVLSTRIDR</sequence>
<dbReference type="PANTHER" id="PTHR30154">
    <property type="entry name" value="LEUCINE-RESPONSIVE REGULATORY PROTEIN"/>
    <property type="match status" value="1"/>
</dbReference>
<dbReference type="InterPro" id="IPR036390">
    <property type="entry name" value="WH_DNA-bd_sf"/>
</dbReference>
<dbReference type="InterPro" id="IPR019887">
    <property type="entry name" value="Tscrpt_reg_AsnC/Lrp_C"/>
</dbReference>
<dbReference type="InterPro" id="IPR000485">
    <property type="entry name" value="AsnC-type_HTH_dom"/>
</dbReference>
<dbReference type="PRINTS" id="PR00033">
    <property type="entry name" value="HTHASNC"/>
</dbReference>
<evidence type="ECO:0000313" key="6">
    <source>
        <dbReference type="Proteomes" id="UP000321638"/>
    </source>
</evidence>
<dbReference type="CDD" id="cd00090">
    <property type="entry name" value="HTH_ARSR"/>
    <property type="match status" value="1"/>
</dbReference>
<dbReference type="Gene3D" id="1.10.10.10">
    <property type="entry name" value="Winged helix-like DNA-binding domain superfamily/Winged helix DNA-binding domain"/>
    <property type="match status" value="1"/>
</dbReference>
<dbReference type="PROSITE" id="PS50956">
    <property type="entry name" value="HTH_ASNC_2"/>
    <property type="match status" value="1"/>
</dbReference>
<dbReference type="InterPro" id="IPR011991">
    <property type="entry name" value="ArsR-like_HTH"/>
</dbReference>
<dbReference type="GO" id="GO:0006355">
    <property type="term" value="P:regulation of DNA-templated transcription"/>
    <property type="evidence" value="ECO:0007669"/>
    <property type="project" value="UniProtKB-ARBA"/>
</dbReference>
<evidence type="ECO:0000256" key="1">
    <source>
        <dbReference type="ARBA" id="ARBA00023015"/>
    </source>
</evidence>
<gene>
    <name evidence="5" type="ORF">FHP25_39620</name>
</gene>
<dbReference type="GO" id="GO:0005829">
    <property type="term" value="C:cytosol"/>
    <property type="evidence" value="ECO:0007669"/>
    <property type="project" value="TreeGrafter"/>
</dbReference>
<dbReference type="OrthoDB" id="9809462at2"/>
<dbReference type="Pfam" id="PF13404">
    <property type="entry name" value="HTH_AsnC-type"/>
    <property type="match status" value="1"/>
</dbReference>
<dbReference type="InterPro" id="IPR019888">
    <property type="entry name" value="Tscrpt_reg_AsnC-like"/>
</dbReference>
<dbReference type="SUPFAM" id="SSF54909">
    <property type="entry name" value="Dimeric alpha+beta barrel"/>
    <property type="match status" value="1"/>
</dbReference>
<name>A0A5C8P6C4_9HYPH</name>
<dbReference type="GO" id="GO:0043200">
    <property type="term" value="P:response to amino acid"/>
    <property type="evidence" value="ECO:0007669"/>
    <property type="project" value="TreeGrafter"/>
</dbReference>
<keyword evidence="3" id="KW-0804">Transcription</keyword>
<organism evidence="5 6">
    <name type="scientific">Vineibacter terrae</name>
    <dbReference type="NCBI Taxonomy" id="2586908"/>
    <lineage>
        <taxon>Bacteria</taxon>
        <taxon>Pseudomonadati</taxon>
        <taxon>Pseudomonadota</taxon>
        <taxon>Alphaproteobacteria</taxon>
        <taxon>Hyphomicrobiales</taxon>
        <taxon>Vineibacter</taxon>
    </lineage>
</organism>
<dbReference type="InterPro" id="IPR036388">
    <property type="entry name" value="WH-like_DNA-bd_sf"/>
</dbReference>
<protein>
    <submittedName>
        <fullName evidence="5">Lrp/AsnC family transcriptional regulator</fullName>
    </submittedName>
</protein>
<dbReference type="InterPro" id="IPR019885">
    <property type="entry name" value="Tscrpt_reg_HTH_AsnC-type_CS"/>
</dbReference>
<evidence type="ECO:0000259" key="4">
    <source>
        <dbReference type="PROSITE" id="PS50956"/>
    </source>
</evidence>
<dbReference type="PANTHER" id="PTHR30154:SF53">
    <property type="entry name" value="HTH-TYPE TRANSCRIPTIONAL REGULATOR LRPC"/>
    <property type="match status" value="1"/>
</dbReference>
<dbReference type="AlphaFoldDB" id="A0A5C8P6C4"/>
<dbReference type="Proteomes" id="UP000321638">
    <property type="component" value="Unassembled WGS sequence"/>
</dbReference>
<feature type="domain" description="HTH asnC-type" evidence="4">
    <location>
        <begin position="12"/>
        <end position="74"/>
    </location>
</feature>
<dbReference type="Gene3D" id="3.30.70.920">
    <property type="match status" value="1"/>
</dbReference>
<reference evidence="5 6" key="1">
    <citation type="submission" date="2019-06" db="EMBL/GenBank/DDBJ databases">
        <title>New taxonomy in bacterial strain CC-CFT640, isolated from vineyard.</title>
        <authorList>
            <person name="Lin S.-Y."/>
            <person name="Tsai C.-F."/>
            <person name="Young C.-C."/>
        </authorList>
    </citation>
    <scope>NUCLEOTIDE SEQUENCE [LARGE SCALE GENOMIC DNA]</scope>
    <source>
        <strain evidence="5 6">CC-CFT640</strain>
    </source>
</reference>